<dbReference type="GO" id="GO:0071555">
    <property type="term" value="P:cell wall organization"/>
    <property type="evidence" value="ECO:0007669"/>
    <property type="project" value="UniProtKB-KW"/>
</dbReference>
<evidence type="ECO:0000256" key="5">
    <source>
        <dbReference type="ARBA" id="ARBA00022840"/>
    </source>
</evidence>
<dbReference type="GO" id="GO:0009252">
    <property type="term" value="P:peptidoglycan biosynthetic process"/>
    <property type="evidence" value="ECO:0007669"/>
    <property type="project" value="UniProtKB-UniRule"/>
</dbReference>
<evidence type="ECO:0000256" key="10">
    <source>
        <dbReference type="HAMAP-Rule" id="MF_02019"/>
    </source>
</evidence>
<dbReference type="OrthoDB" id="9801978at2"/>
<evidence type="ECO:0000256" key="3">
    <source>
        <dbReference type="ARBA" id="ARBA00022618"/>
    </source>
</evidence>
<dbReference type="SUPFAM" id="SSF53623">
    <property type="entry name" value="MurD-like peptide ligases, catalytic domain"/>
    <property type="match status" value="1"/>
</dbReference>
<proteinExistence type="inferred from homology"/>
<evidence type="ECO:0000313" key="15">
    <source>
        <dbReference type="EMBL" id="OGX91816.1"/>
    </source>
</evidence>
<keyword evidence="5 10" id="KW-0067">ATP-binding</keyword>
<evidence type="ECO:0000313" key="16">
    <source>
        <dbReference type="Proteomes" id="UP000177506"/>
    </source>
</evidence>
<dbReference type="Gene3D" id="3.40.1390.10">
    <property type="entry name" value="MurE/MurF, N-terminal domain"/>
    <property type="match status" value="1"/>
</dbReference>
<feature type="domain" description="Mur ligase N-terminal catalytic" evidence="12">
    <location>
        <begin position="20"/>
        <end position="64"/>
    </location>
</feature>
<evidence type="ECO:0000256" key="6">
    <source>
        <dbReference type="ARBA" id="ARBA00022960"/>
    </source>
</evidence>
<dbReference type="InterPro" id="IPR036615">
    <property type="entry name" value="Mur_ligase_C_dom_sf"/>
</dbReference>
<dbReference type="GO" id="GO:0005524">
    <property type="term" value="F:ATP binding"/>
    <property type="evidence" value="ECO:0007669"/>
    <property type="project" value="UniProtKB-UniRule"/>
</dbReference>
<evidence type="ECO:0000256" key="1">
    <source>
        <dbReference type="ARBA" id="ARBA00022490"/>
    </source>
</evidence>
<keyword evidence="8 10" id="KW-0131">Cell cycle</keyword>
<evidence type="ECO:0000256" key="11">
    <source>
        <dbReference type="RuleBase" id="RU004136"/>
    </source>
</evidence>
<dbReference type="GO" id="GO:0008360">
    <property type="term" value="P:regulation of cell shape"/>
    <property type="evidence" value="ECO:0007669"/>
    <property type="project" value="UniProtKB-KW"/>
</dbReference>
<organism evidence="15 16">
    <name type="scientific">Hymenobacter coccineus</name>
    <dbReference type="NCBI Taxonomy" id="1908235"/>
    <lineage>
        <taxon>Bacteria</taxon>
        <taxon>Pseudomonadati</taxon>
        <taxon>Bacteroidota</taxon>
        <taxon>Cytophagia</taxon>
        <taxon>Cytophagales</taxon>
        <taxon>Hymenobacteraceae</taxon>
        <taxon>Hymenobacter</taxon>
    </lineage>
</organism>
<name>A0A1G1TLR7_9BACT</name>
<dbReference type="GO" id="GO:0008766">
    <property type="term" value="F:UDP-N-acetylmuramoylalanyl-D-glutamyl-2,6-diaminopimelate-D-alanyl-D-alanine ligase activity"/>
    <property type="evidence" value="ECO:0007669"/>
    <property type="project" value="RHEA"/>
</dbReference>
<feature type="domain" description="Mur ligase central" evidence="14">
    <location>
        <begin position="101"/>
        <end position="283"/>
    </location>
</feature>
<keyword evidence="3 10" id="KW-0132">Cell division</keyword>
<dbReference type="InterPro" id="IPR035911">
    <property type="entry name" value="MurE/MurF_N"/>
</dbReference>
<dbReference type="HAMAP" id="MF_02019">
    <property type="entry name" value="MurF"/>
    <property type="match status" value="1"/>
</dbReference>
<comment type="function">
    <text evidence="10 11">Involved in cell wall formation. Catalyzes the final step in the synthesis of UDP-N-acetylmuramoyl-pentapeptide, the precursor of murein.</text>
</comment>
<dbReference type="Proteomes" id="UP000177506">
    <property type="component" value="Unassembled WGS sequence"/>
</dbReference>
<dbReference type="NCBIfam" id="TIGR01143">
    <property type="entry name" value="murF"/>
    <property type="match status" value="1"/>
</dbReference>
<dbReference type="UniPathway" id="UPA00219"/>
<evidence type="ECO:0000256" key="4">
    <source>
        <dbReference type="ARBA" id="ARBA00022741"/>
    </source>
</evidence>
<dbReference type="InterPro" id="IPR036565">
    <property type="entry name" value="Mur-like_cat_sf"/>
</dbReference>
<comment type="subcellular location">
    <subcellularLocation>
        <location evidence="10 11">Cytoplasm</location>
    </subcellularLocation>
</comment>
<keyword evidence="7 10" id="KW-0573">Peptidoglycan synthesis</keyword>
<feature type="domain" description="Mur ligase C-terminal" evidence="13">
    <location>
        <begin position="307"/>
        <end position="429"/>
    </location>
</feature>
<dbReference type="GO" id="GO:0005737">
    <property type="term" value="C:cytoplasm"/>
    <property type="evidence" value="ECO:0007669"/>
    <property type="project" value="UniProtKB-SubCell"/>
</dbReference>
<evidence type="ECO:0000256" key="9">
    <source>
        <dbReference type="ARBA" id="ARBA00023316"/>
    </source>
</evidence>
<evidence type="ECO:0000259" key="13">
    <source>
        <dbReference type="Pfam" id="PF02875"/>
    </source>
</evidence>
<reference evidence="15 16" key="1">
    <citation type="submission" date="2016-08" db="EMBL/GenBank/DDBJ databases">
        <title>Hymenobacter coccineus sp. nov., Hymenobacter lapidarius sp. nov. and Hymenobacter glacialis sp. nov., isolated from Antarctic soil.</title>
        <authorList>
            <person name="Sedlacek I."/>
            <person name="Kralova S."/>
            <person name="Kyrova K."/>
            <person name="Maslanova I."/>
            <person name="Stankova E."/>
            <person name="Vrbovska V."/>
            <person name="Nemec M."/>
            <person name="Bartak M."/>
            <person name="Svec P."/>
            <person name="Busse H.-J."/>
            <person name="Pantucek R."/>
        </authorList>
    </citation>
    <scope>NUCLEOTIDE SEQUENCE [LARGE SCALE GENOMIC DNA]</scope>
    <source>
        <strain evidence="15 16">CCM 8649</strain>
    </source>
</reference>
<keyword evidence="16" id="KW-1185">Reference proteome</keyword>
<dbReference type="EMBL" id="MDZA01000033">
    <property type="protein sequence ID" value="OGX91816.1"/>
    <property type="molecule type" value="Genomic_DNA"/>
</dbReference>
<comment type="caution">
    <text evidence="15">The sequence shown here is derived from an EMBL/GenBank/DDBJ whole genome shotgun (WGS) entry which is preliminary data.</text>
</comment>
<dbReference type="Pfam" id="PF01225">
    <property type="entry name" value="Mur_ligase"/>
    <property type="match status" value="1"/>
</dbReference>
<protein>
    <recommendedName>
        <fullName evidence="10 11">UDP-N-acetylmuramoyl-tripeptide--D-alanyl-D-alanine ligase</fullName>
        <ecNumber evidence="10 11">6.3.2.10</ecNumber>
    </recommendedName>
    <alternativeName>
        <fullName evidence="10">D-alanyl-D-alanine-adding enzyme</fullName>
    </alternativeName>
</protein>
<keyword evidence="4 10" id="KW-0547">Nucleotide-binding</keyword>
<comment type="catalytic activity">
    <reaction evidence="10 11">
        <text>D-alanyl-D-alanine + UDP-N-acetyl-alpha-D-muramoyl-L-alanyl-gamma-D-glutamyl-meso-2,6-diaminopimelate + ATP = UDP-N-acetyl-alpha-D-muramoyl-L-alanyl-gamma-D-glutamyl-meso-2,6-diaminopimeloyl-D-alanyl-D-alanine + ADP + phosphate + H(+)</text>
        <dbReference type="Rhea" id="RHEA:28374"/>
        <dbReference type="ChEBI" id="CHEBI:15378"/>
        <dbReference type="ChEBI" id="CHEBI:30616"/>
        <dbReference type="ChEBI" id="CHEBI:43474"/>
        <dbReference type="ChEBI" id="CHEBI:57822"/>
        <dbReference type="ChEBI" id="CHEBI:61386"/>
        <dbReference type="ChEBI" id="CHEBI:83905"/>
        <dbReference type="ChEBI" id="CHEBI:456216"/>
        <dbReference type="EC" id="6.3.2.10"/>
    </reaction>
</comment>
<dbReference type="Pfam" id="PF02875">
    <property type="entry name" value="Mur_ligase_C"/>
    <property type="match status" value="1"/>
</dbReference>
<evidence type="ECO:0000256" key="2">
    <source>
        <dbReference type="ARBA" id="ARBA00022598"/>
    </source>
</evidence>
<keyword evidence="6 10" id="KW-0133">Cell shape</keyword>
<dbReference type="SUPFAM" id="SSF53244">
    <property type="entry name" value="MurD-like peptide ligases, peptide-binding domain"/>
    <property type="match status" value="1"/>
</dbReference>
<feature type="binding site" evidence="10">
    <location>
        <begin position="103"/>
        <end position="109"/>
    </location>
    <ligand>
        <name>ATP</name>
        <dbReference type="ChEBI" id="CHEBI:30616"/>
    </ligand>
</feature>
<dbReference type="PANTHER" id="PTHR43024">
    <property type="entry name" value="UDP-N-ACETYLMURAMOYL-TRIPEPTIDE--D-ALANYL-D-ALANINE LIGASE"/>
    <property type="match status" value="1"/>
</dbReference>
<dbReference type="GO" id="GO:0051301">
    <property type="term" value="P:cell division"/>
    <property type="evidence" value="ECO:0007669"/>
    <property type="project" value="UniProtKB-KW"/>
</dbReference>
<dbReference type="AlphaFoldDB" id="A0A1G1TLR7"/>
<evidence type="ECO:0000259" key="12">
    <source>
        <dbReference type="Pfam" id="PF01225"/>
    </source>
</evidence>
<keyword evidence="1 10" id="KW-0963">Cytoplasm</keyword>
<dbReference type="GO" id="GO:0047480">
    <property type="term" value="F:UDP-N-acetylmuramoyl-tripeptide-D-alanyl-D-alanine ligase activity"/>
    <property type="evidence" value="ECO:0007669"/>
    <property type="project" value="UniProtKB-UniRule"/>
</dbReference>
<dbReference type="InterPro" id="IPR013221">
    <property type="entry name" value="Mur_ligase_cen"/>
</dbReference>
<sequence length="440" mass="45817">MPAFDLPALYAHYLAARGQVSTDSRQPQPGTLFFALNGPSFRGADFAPQAVAKGAQVAVVDDAALAAQDAAHYFFAPDPLGALQALAAHHRQQFGGPVLAVSGSNGKTTTKELLTAVLTKRFRVLATLGNFNNHIGVPLTLLRLRLDEHDFAVVEMGANHRGEIAAYCQWARPTHGLLTNIGKAHLEGFGGAEGVALGKGELFDFLRDTGGLAFVNTLDAQVVARAAAVPQRRTYPGPADNFPATLLAADPALALRLGPQGPDVAVQLTGGYNFPNLAAAAAVGQFFGVPPEAVAAALAAYNPQNNRSQLVRTARGNELVLDAYNANPSSMAAALRSFAERPTTAGQAKLVILGDMFELGPEAAAEHRALGELLAGLALPEVLLVGSEMAQAKAVLGPGARHFATKAEAAAWLAAAPLSGRQVLVKGSRGMALETLVELL</sequence>
<dbReference type="EC" id="6.3.2.10" evidence="10 11"/>
<dbReference type="Gene3D" id="3.90.190.20">
    <property type="entry name" value="Mur ligase, C-terminal domain"/>
    <property type="match status" value="1"/>
</dbReference>
<dbReference type="InterPro" id="IPR004101">
    <property type="entry name" value="Mur_ligase_C"/>
</dbReference>
<gene>
    <name evidence="10" type="primary">murF</name>
    <name evidence="15" type="ORF">BEN49_04255</name>
</gene>
<dbReference type="InterPro" id="IPR005863">
    <property type="entry name" value="UDP-N-AcMur_synth"/>
</dbReference>
<evidence type="ECO:0000256" key="8">
    <source>
        <dbReference type="ARBA" id="ARBA00023306"/>
    </source>
</evidence>
<keyword evidence="2 10" id="KW-0436">Ligase</keyword>
<dbReference type="InterPro" id="IPR000713">
    <property type="entry name" value="Mur_ligase_N"/>
</dbReference>
<dbReference type="InterPro" id="IPR051046">
    <property type="entry name" value="MurCDEF_CellWall_CoF430Synth"/>
</dbReference>
<accession>A0A1G1TLR7</accession>
<dbReference type="RefSeq" id="WP_070740502.1">
    <property type="nucleotide sequence ID" value="NZ_MDZA01000033.1"/>
</dbReference>
<keyword evidence="9 10" id="KW-0961">Cell wall biogenesis/degradation</keyword>
<comment type="similarity">
    <text evidence="10">Belongs to the MurCDEF family. MurF subfamily.</text>
</comment>
<evidence type="ECO:0000259" key="14">
    <source>
        <dbReference type="Pfam" id="PF08245"/>
    </source>
</evidence>
<dbReference type="Pfam" id="PF08245">
    <property type="entry name" value="Mur_ligase_M"/>
    <property type="match status" value="1"/>
</dbReference>
<dbReference type="PANTHER" id="PTHR43024:SF1">
    <property type="entry name" value="UDP-N-ACETYLMURAMOYL-TRIPEPTIDE--D-ALANYL-D-ALANINE LIGASE"/>
    <property type="match status" value="1"/>
</dbReference>
<comment type="pathway">
    <text evidence="10 11">Cell wall biogenesis; peptidoglycan biosynthesis.</text>
</comment>
<dbReference type="SUPFAM" id="SSF63418">
    <property type="entry name" value="MurE/MurF N-terminal domain"/>
    <property type="match status" value="1"/>
</dbReference>
<dbReference type="Gene3D" id="3.40.1190.10">
    <property type="entry name" value="Mur-like, catalytic domain"/>
    <property type="match status" value="1"/>
</dbReference>
<evidence type="ECO:0000256" key="7">
    <source>
        <dbReference type="ARBA" id="ARBA00022984"/>
    </source>
</evidence>